<feature type="transmembrane region" description="Helical" evidence="8">
    <location>
        <begin position="645"/>
        <end position="665"/>
    </location>
</feature>
<evidence type="ECO:0000256" key="4">
    <source>
        <dbReference type="ARBA" id="ARBA00022989"/>
    </source>
</evidence>
<proteinExistence type="predicted"/>
<dbReference type="PANTHER" id="PTHR13800:SF9">
    <property type="entry name" value="TRANSIENT RECEPTOR POTENTIAL CATION CHANNEL SUBFAMILY M MEMBER 8"/>
    <property type="match status" value="1"/>
</dbReference>
<keyword evidence="7" id="KW-0407">Ion channel</keyword>
<dbReference type="GO" id="GO:0099604">
    <property type="term" value="F:ligand-gated calcium channel activity"/>
    <property type="evidence" value="ECO:0007669"/>
    <property type="project" value="TreeGrafter"/>
</dbReference>
<dbReference type="OrthoDB" id="310870at2759"/>
<dbReference type="Pfam" id="PF25508">
    <property type="entry name" value="TRPM2"/>
    <property type="match status" value="2"/>
</dbReference>
<feature type="transmembrane region" description="Helical" evidence="8">
    <location>
        <begin position="751"/>
        <end position="770"/>
    </location>
</feature>
<feature type="domain" description="TRPM SLOG" evidence="10">
    <location>
        <begin position="74"/>
        <end position="332"/>
    </location>
</feature>
<evidence type="ECO:0000256" key="5">
    <source>
        <dbReference type="ARBA" id="ARBA00023065"/>
    </source>
</evidence>
<feature type="transmembrane region" description="Helical" evidence="8">
    <location>
        <begin position="722"/>
        <end position="739"/>
    </location>
</feature>
<dbReference type="Pfam" id="PF18139">
    <property type="entry name" value="LSDAT_euk"/>
    <property type="match status" value="1"/>
</dbReference>
<feature type="domain" description="TRPM-like" evidence="11">
    <location>
        <begin position="400"/>
        <end position="473"/>
    </location>
</feature>
<keyword evidence="13" id="KW-1185">Reference proteome</keyword>
<dbReference type="InterPro" id="IPR041491">
    <property type="entry name" value="TRPM_SLOG"/>
</dbReference>
<evidence type="ECO:0000259" key="9">
    <source>
        <dbReference type="Pfam" id="PF00520"/>
    </source>
</evidence>
<evidence type="ECO:0000313" key="12">
    <source>
        <dbReference type="EMBL" id="KAG8432564.1"/>
    </source>
</evidence>
<evidence type="ECO:0000256" key="1">
    <source>
        <dbReference type="ARBA" id="ARBA00004141"/>
    </source>
</evidence>
<feature type="domain" description="Ion transport" evidence="9">
    <location>
        <begin position="693"/>
        <end position="842"/>
    </location>
</feature>
<dbReference type="PANTHER" id="PTHR13800">
    <property type="entry name" value="TRANSIENT RECEPTOR POTENTIAL CATION CHANNEL, SUBFAMILY M, MEMBER 6"/>
    <property type="match status" value="1"/>
</dbReference>
<evidence type="ECO:0000256" key="8">
    <source>
        <dbReference type="SAM" id="Phobius"/>
    </source>
</evidence>
<organism evidence="12 13">
    <name type="scientific">Hymenochirus boettgeri</name>
    <name type="common">Congo dwarf clawed frog</name>
    <dbReference type="NCBI Taxonomy" id="247094"/>
    <lineage>
        <taxon>Eukaryota</taxon>
        <taxon>Metazoa</taxon>
        <taxon>Chordata</taxon>
        <taxon>Craniata</taxon>
        <taxon>Vertebrata</taxon>
        <taxon>Euteleostomi</taxon>
        <taxon>Amphibia</taxon>
        <taxon>Batrachia</taxon>
        <taxon>Anura</taxon>
        <taxon>Pipoidea</taxon>
        <taxon>Pipidae</taxon>
        <taxon>Pipinae</taxon>
        <taxon>Hymenochirus</taxon>
    </lineage>
</organism>
<dbReference type="InterPro" id="IPR050927">
    <property type="entry name" value="TRPM"/>
</dbReference>
<dbReference type="InterPro" id="IPR005821">
    <property type="entry name" value="Ion_trans_dom"/>
</dbReference>
<protein>
    <recommendedName>
        <fullName evidence="14">Transient receptor potential cation channel subfamily M member 8</fullName>
    </recommendedName>
</protein>
<keyword evidence="4 8" id="KW-1133">Transmembrane helix</keyword>
<comment type="subcellular location">
    <subcellularLocation>
        <location evidence="1">Membrane</location>
        <topology evidence="1">Multi-pass membrane protein</topology>
    </subcellularLocation>
</comment>
<evidence type="ECO:0000259" key="11">
    <source>
        <dbReference type="Pfam" id="PF25508"/>
    </source>
</evidence>
<feature type="transmembrane region" description="Helical" evidence="8">
    <location>
        <begin position="817"/>
        <end position="837"/>
    </location>
</feature>
<dbReference type="EMBL" id="JAACNH010000009">
    <property type="protein sequence ID" value="KAG8432564.1"/>
    <property type="molecule type" value="Genomic_DNA"/>
</dbReference>
<comment type="caution">
    <text evidence="12">The sequence shown here is derived from an EMBL/GenBank/DDBJ whole genome shotgun (WGS) entry which is preliminary data.</text>
</comment>
<feature type="transmembrane region" description="Helical" evidence="8">
    <location>
        <begin position="677"/>
        <end position="710"/>
    </location>
</feature>
<gene>
    <name evidence="12" type="ORF">GDO86_016992</name>
</gene>
<accession>A0A8T2INE5</accession>
<evidence type="ECO:0000313" key="13">
    <source>
        <dbReference type="Proteomes" id="UP000812440"/>
    </source>
</evidence>
<evidence type="ECO:0000256" key="6">
    <source>
        <dbReference type="ARBA" id="ARBA00023136"/>
    </source>
</evidence>
<dbReference type="GO" id="GO:0005886">
    <property type="term" value="C:plasma membrane"/>
    <property type="evidence" value="ECO:0007669"/>
    <property type="project" value="TreeGrafter"/>
</dbReference>
<keyword evidence="2" id="KW-0813">Transport</keyword>
<evidence type="ECO:0000256" key="2">
    <source>
        <dbReference type="ARBA" id="ARBA00022448"/>
    </source>
</evidence>
<evidence type="ECO:0000259" key="10">
    <source>
        <dbReference type="Pfam" id="PF18139"/>
    </source>
</evidence>
<keyword evidence="6 8" id="KW-0472">Membrane</keyword>
<evidence type="ECO:0008006" key="14">
    <source>
        <dbReference type="Google" id="ProtNLM"/>
    </source>
</evidence>
<name>A0A8T2INE5_9PIPI</name>
<sequence length="872" mass="101281">MFNMKVIKKRECVEYTKDPTSLEDKCKCGYLLTNHPEDVQRNKKNKWSYKKHTKELPTDAFGEIQTENHGNRVKYIRLSRDTSPEILHELMTKYWQLTTPNLVISVTGGAKNFSLKPRIRKIISRLIYIAQFKGAWIFTGGTHHGLMKYIGKKVRDNKINKSSEGKVVAIGFAAWGMISNRDLLIQSPNTERNYIAQYVMDESKHESLYCLDNNHTHLIFVDNGSHGHPSIEDELRASFEKYLSEHSDPDSQCNKKIPVVCFTYSGGKKTLKAVHTAVNSNIPCVVVEGSGQIANVITSLIDAEGTSLHSIKEKLLQYLPNTASSLTEEETESWIQWIKEIIGKKHLLTVLKMDEVEDEIVSNAIASALYKAYRTNIQDNWEDQLKLLLDWNQLELATNELFTGDRHWKSYELEDAMFVALEKDRPEFVRLFLENGFNLPKFLTSETLGQLFTKHFDTRILHRLKYTKKSSHDPQLYSVWNMVQYFQYNMKQRNSSSYCGMEDVSAVIKKHPIQILFIWAILQNRRQLSAVIWEQGKGSTLAALGASKLLRSLAKETNDVNVADESEEIANEYERRAIDLFTECYNNDEELAEELLTYSCDVWGNSNCLEVAVEAENQTFIAQPGVQNFLIKKWYGEMSRDTKTWRIILALFFFIPLLSCEFISFRKKPSDGKRSHMWNYVHFLTSPCVVFSWTVIFYIGFLLLFAYVLLMDFQTLPTGKEIVVYMLVFILLCGEIRQMHLSLFKYFKDRWNLMDFMAIVYFIVGVVFRLHHSNSAALYTGRVILCLDYIIFTLRLIHIFTISQHLGPKIIMLQRMFIDLFFFLFLFAIWIVAFGVARQGILRLNEHRWEWIFRSVLYEPYLAVFGESISDV</sequence>
<feature type="transmembrane region" description="Helical" evidence="8">
    <location>
        <begin position="776"/>
        <end position="797"/>
    </location>
</feature>
<dbReference type="Proteomes" id="UP000812440">
    <property type="component" value="Chromosome 9"/>
</dbReference>
<dbReference type="InterPro" id="IPR057366">
    <property type="entry name" value="TRPM-like"/>
</dbReference>
<reference evidence="12" key="1">
    <citation type="thesis" date="2020" institute="ProQuest LLC" country="789 East Eisenhower Parkway, Ann Arbor, MI, USA">
        <title>Comparative Genomics and Chromosome Evolution.</title>
        <authorList>
            <person name="Mudd A.B."/>
        </authorList>
    </citation>
    <scope>NUCLEOTIDE SEQUENCE</scope>
    <source>
        <strain evidence="12">Female2</strain>
        <tissue evidence="12">Blood</tissue>
    </source>
</reference>
<keyword evidence="5" id="KW-0406">Ion transport</keyword>
<dbReference type="AlphaFoldDB" id="A0A8T2INE5"/>
<keyword evidence="3 8" id="KW-0812">Transmembrane</keyword>
<feature type="domain" description="TRPM-like" evidence="11">
    <location>
        <begin position="495"/>
        <end position="623"/>
    </location>
</feature>
<dbReference type="Pfam" id="PF00520">
    <property type="entry name" value="Ion_trans"/>
    <property type="match status" value="1"/>
</dbReference>
<evidence type="ECO:0000256" key="3">
    <source>
        <dbReference type="ARBA" id="ARBA00022692"/>
    </source>
</evidence>
<evidence type="ECO:0000256" key="7">
    <source>
        <dbReference type="ARBA" id="ARBA00023303"/>
    </source>
</evidence>